<comment type="caution">
    <text evidence="1">The sequence shown here is derived from an EMBL/GenBank/DDBJ whole genome shotgun (WGS) entry which is preliminary data.</text>
</comment>
<organism evidence="1">
    <name type="scientific">Salvia splendens</name>
    <name type="common">Scarlet sage</name>
    <dbReference type="NCBI Taxonomy" id="180675"/>
    <lineage>
        <taxon>Eukaryota</taxon>
        <taxon>Viridiplantae</taxon>
        <taxon>Streptophyta</taxon>
        <taxon>Embryophyta</taxon>
        <taxon>Tracheophyta</taxon>
        <taxon>Spermatophyta</taxon>
        <taxon>Magnoliopsida</taxon>
        <taxon>eudicotyledons</taxon>
        <taxon>Gunneridae</taxon>
        <taxon>Pentapetalae</taxon>
        <taxon>asterids</taxon>
        <taxon>lamiids</taxon>
        <taxon>Lamiales</taxon>
        <taxon>Lamiaceae</taxon>
        <taxon>Nepetoideae</taxon>
        <taxon>Mentheae</taxon>
        <taxon>Salviinae</taxon>
        <taxon>Salvia</taxon>
        <taxon>Salvia subgen. Calosphace</taxon>
        <taxon>core Calosphace</taxon>
    </lineage>
</organism>
<reference evidence="1" key="2">
    <citation type="submission" date="2020-08" db="EMBL/GenBank/DDBJ databases">
        <title>Plant Genome Project.</title>
        <authorList>
            <person name="Zhang R.-G."/>
        </authorList>
    </citation>
    <scope>NUCLEOTIDE SEQUENCE</scope>
    <source>
        <strain evidence="1">Huo1</strain>
        <tissue evidence="1">Leaf</tissue>
    </source>
</reference>
<protein>
    <submittedName>
        <fullName evidence="1">Uncharacterized protein</fullName>
    </submittedName>
</protein>
<gene>
    <name evidence="1" type="ORF">SASPL_115291</name>
</gene>
<dbReference type="EMBL" id="PNBA02000005">
    <property type="protein sequence ID" value="KAG6424869.1"/>
    <property type="molecule type" value="Genomic_DNA"/>
</dbReference>
<dbReference type="Gene3D" id="1.20.120.670">
    <property type="entry name" value="N-acetyl-b-d-glucoasminidase"/>
    <property type="match status" value="1"/>
</dbReference>
<dbReference type="AlphaFoldDB" id="A0A8X8Y589"/>
<sequence length="68" mass="7877">MNSQHDAREFVKRHGLLGMEPNRRFLLHETGSSLPQPHLWYDNQDSISALKLFLDAGDELAEIPTYRL</sequence>
<keyword evidence="2" id="KW-1185">Reference proteome</keyword>
<proteinExistence type="predicted"/>
<accession>A0A8X8Y589</accession>
<dbReference type="Proteomes" id="UP000298416">
    <property type="component" value="Unassembled WGS sequence"/>
</dbReference>
<name>A0A8X8Y589_SALSN</name>
<evidence type="ECO:0000313" key="1">
    <source>
        <dbReference type="EMBL" id="KAG6424869.1"/>
    </source>
</evidence>
<reference evidence="1" key="1">
    <citation type="submission" date="2018-01" db="EMBL/GenBank/DDBJ databases">
        <authorList>
            <person name="Mao J.F."/>
        </authorList>
    </citation>
    <scope>NUCLEOTIDE SEQUENCE</scope>
    <source>
        <strain evidence="1">Huo1</strain>
        <tissue evidence="1">Leaf</tissue>
    </source>
</reference>
<evidence type="ECO:0000313" key="2">
    <source>
        <dbReference type="Proteomes" id="UP000298416"/>
    </source>
</evidence>